<keyword evidence="4 13" id="KW-0812">Transmembrane</keyword>
<evidence type="ECO:0000256" key="5">
    <source>
        <dbReference type="ARBA" id="ARBA00022824"/>
    </source>
</evidence>
<sequence>MSSSILNYLPPADGLLPKWLLFISVVSMANSIQAYASLAPTQRVYCGSIGTAAAASSSTSKKSAAAGQELSPVNDLSARTFGTWTAITAVVRLYAAYHIDVPVMYELALWTFGVAWAHFVSEWLIFKTTKMGSGLAGPVIVSTSSLIWMWVQWDYYVRT</sequence>
<protein>
    <recommendedName>
        <fullName evidence="16">Ergosterol biosynthesis protein</fullName>
    </recommendedName>
</protein>
<evidence type="ECO:0000256" key="1">
    <source>
        <dbReference type="ARBA" id="ARBA00004477"/>
    </source>
</evidence>
<keyword evidence="7 13" id="KW-1133">Transmembrane helix</keyword>
<comment type="similarity">
    <text evidence="2">Belongs to the ERG28 family.</text>
</comment>
<keyword evidence="9" id="KW-0443">Lipid metabolism</keyword>
<evidence type="ECO:0000256" key="7">
    <source>
        <dbReference type="ARBA" id="ARBA00022989"/>
    </source>
</evidence>
<dbReference type="PANTHER" id="PTHR15451:SF19">
    <property type="entry name" value="ERGOSTEROL BIOSYNTHETIC PROTEIN 28 HOMOLOG"/>
    <property type="match status" value="1"/>
</dbReference>
<proteinExistence type="inferred from homology"/>
<evidence type="ECO:0000256" key="8">
    <source>
        <dbReference type="ARBA" id="ARBA00023011"/>
    </source>
</evidence>
<keyword evidence="5" id="KW-0256">Endoplasmic reticulum</keyword>
<evidence type="ECO:0000256" key="2">
    <source>
        <dbReference type="ARBA" id="ARBA00005377"/>
    </source>
</evidence>
<evidence type="ECO:0000256" key="12">
    <source>
        <dbReference type="ARBA" id="ARBA00023221"/>
    </source>
</evidence>
<comment type="subcellular location">
    <subcellularLocation>
        <location evidence="1">Endoplasmic reticulum membrane</location>
        <topology evidence="1">Multi-pass membrane protein</topology>
    </subcellularLocation>
</comment>
<evidence type="ECO:0000256" key="10">
    <source>
        <dbReference type="ARBA" id="ARBA00023136"/>
    </source>
</evidence>
<evidence type="ECO:0000313" key="14">
    <source>
        <dbReference type="EMBL" id="KAL1302192.1"/>
    </source>
</evidence>
<evidence type="ECO:0000256" key="4">
    <source>
        <dbReference type="ARBA" id="ARBA00022692"/>
    </source>
</evidence>
<organism evidence="14 15">
    <name type="scientific">Neodothiora populina</name>
    <dbReference type="NCBI Taxonomy" id="2781224"/>
    <lineage>
        <taxon>Eukaryota</taxon>
        <taxon>Fungi</taxon>
        <taxon>Dikarya</taxon>
        <taxon>Ascomycota</taxon>
        <taxon>Pezizomycotina</taxon>
        <taxon>Dothideomycetes</taxon>
        <taxon>Dothideomycetidae</taxon>
        <taxon>Dothideales</taxon>
        <taxon>Dothioraceae</taxon>
        <taxon>Neodothiora</taxon>
    </lineage>
</organism>
<gene>
    <name evidence="14" type="ORF">AAFC00_002622</name>
</gene>
<keyword evidence="3" id="KW-0444">Lipid biosynthesis</keyword>
<accession>A0ABR3P7N9</accession>
<evidence type="ECO:0000256" key="3">
    <source>
        <dbReference type="ARBA" id="ARBA00022516"/>
    </source>
</evidence>
<dbReference type="GeneID" id="95976324"/>
<keyword evidence="11" id="KW-1207">Sterol metabolism</keyword>
<dbReference type="PANTHER" id="PTHR15451">
    <property type="entry name" value="ERGOSTEROL BIOSYNTHETIC PROTEIN 28-RELATED"/>
    <property type="match status" value="1"/>
</dbReference>
<dbReference type="RefSeq" id="XP_069198468.1">
    <property type="nucleotide sequence ID" value="XM_069341964.1"/>
</dbReference>
<evidence type="ECO:0000256" key="9">
    <source>
        <dbReference type="ARBA" id="ARBA00023098"/>
    </source>
</evidence>
<keyword evidence="10 13" id="KW-0472">Membrane</keyword>
<comment type="caution">
    <text evidence="14">The sequence shown here is derived from an EMBL/GenBank/DDBJ whole genome shotgun (WGS) entry which is preliminary data.</text>
</comment>
<keyword evidence="12" id="KW-0753">Steroid metabolism</keyword>
<dbReference type="EMBL" id="JBFMKM010000012">
    <property type="protein sequence ID" value="KAL1302192.1"/>
    <property type="molecule type" value="Genomic_DNA"/>
</dbReference>
<feature type="transmembrane region" description="Helical" evidence="13">
    <location>
        <begin position="107"/>
        <end position="126"/>
    </location>
</feature>
<name>A0ABR3P7N9_9PEZI</name>
<dbReference type="InterPro" id="IPR005352">
    <property type="entry name" value="Erg28"/>
</dbReference>
<dbReference type="Proteomes" id="UP001562354">
    <property type="component" value="Unassembled WGS sequence"/>
</dbReference>
<evidence type="ECO:0000256" key="11">
    <source>
        <dbReference type="ARBA" id="ARBA00023166"/>
    </source>
</evidence>
<reference evidence="14 15" key="1">
    <citation type="submission" date="2024-07" db="EMBL/GenBank/DDBJ databases">
        <title>Draft sequence of the Neodothiora populina.</title>
        <authorList>
            <person name="Drown D.D."/>
            <person name="Schuette U.S."/>
            <person name="Buechlein A.B."/>
            <person name="Rusch D.R."/>
            <person name="Winton L.W."/>
            <person name="Adams G.A."/>
        </authorList>
    </citation>
    <scope>NUCLEOTIDE SEQUENCE [LARGE SCALE GENOMIC DNA]</scope>
    <source>
        <strain evidence="14 15">CPC 39397</strain>
    </source>
</reference>
<evidence type="ECO:0000256" key="13">
    <source>
        <dbReference type="SAM" id="Phobius"/>
    </source>
</evidence>
<feature type="transmembrane region" description="Helical" evidence="13">
    <location>
        <begin position="133"/>
        <end position="151"/>
    </location>
</feature>
<keyword evidence="6" id="KW-0752">Steroid biosynthesis</keyword>
<keyword evidence="8" id="KW-0756">Sterol biosynthesis</keyword>
<evidence type="ECO:0000313" key="15">
    <source>
        <dbReference type="Proteomes" id="UP001562354"/>
    </source>
</evidence>
<dbReference type="Pfam" id="PF03694">
    <property type="entry name" value="Erg28"/>
    <property type="match status" value="1"/>
</dbReference>
<keyword evidence="15" id="KW-1185">Reference proteome</keyword>
<evidence type="ECO:0008006" key="16">
    <source>
        <dbReference type="Google" id="ProtNLM"/>
    </source>
</evidence>
<evidence type="ECO:0000256" key="6">
    <source>
        <dbReference type="ARBA" id="ARBA00022955"/>
    </source>
</evidence>